<organism evidence="12 13">
    <name type="scientific">Candidatus Haliotispira prima</name>
    <dbReference type="NCBI Taxonomy" id="3034016"/>
    <lineage>
        <taxon>Bacteria</taxon>
        <taxon>Pseudomonadati</taxon>
        <taxon>Spirochaetota</taxon>
        <taxon>Spirochaetia</taxon>
        <taxon>Spirochaetales</taxon>
        <taxon>Spirochaetaceae</taxon>
        <taxon>Candidatus Haliotispira</taxon>
    </lineage>
</organism>
<evidence type="ECO:0000256" key="8">
    <source>
        <dbReference type="ARBA" id="ARBA00022989"/>
    </source>
</evidence>
<dbReference type="PANTHER" id="PTHR30614">
    <property type="entry name" value="MEMBRANE COMPONENT OF AMINO ACID ABC TRANSPORTER"/>
    <property type="match status" value="1"/>
</dbReference>
<proteinExistence type="inferred from homology"/>
<keyword evidence="4 10" id="KW-0813">Transport</keyword>
<keyword evidence="8 10" id="KW-1133">Transmembrane helix</keyword>
<feature type="transmembrane region" description="Helical" evidence="10">
    <location>
        <begin position="94"/>
        <end position="114"/>
    </location>
</feature>
<dbReference type="SUPFAM" id="SSF161098">
    <property type="entry name" value="MetI-like"/>
    <property type="match status" value="1"/>
</dbReference>
<dbReference type="EMBL" id="CP123443">
    <property type="protein sequence ID" value="WGK69026.1"/>
    <property type="molecule type" value="Genomic_DNA"/>
</dbReference>
<dbReference type="InterPro" id="IPR035906">
    <property type="entry name" value="MetI-like_sf"/>
</dbReference>
<feature type="transmembrane region" description="Helical" evidence="10">
    <location>
        <begin position="30"/>
        <end position="47"/>
    </location>
</feature>
<dbReference type="PANTHER" id="PTHR30614:SF20">
    <property type="entry name" value="GLUTAMINE TRANSPORT SYSTEM PERMEASE PROTEIN GLNP"/>
    <property type="match status" value="1"/>
</dbReference>
<dbReference type="CDD" id="cd06261">
    <property type="entry name" value="TM_PBP2"/>
    <property type="match status" value="1"/>
</dbReference>
<evidence type="ECO:0000256" key="3">
    <source>
        <dbReference type="ARBA" id="ARBA00010072"/>
    </source>
</evidence>
<sequence length="319" mass="35199">MAPTSEIPAIQSSSPAGGAGRTLRLSWRDLLVWALLLPALAGIWAYSRHISAEKDGLQYSWNWQIVTQFFTFRDHAGHLQPGPLLQGLSSTFKLAVYSILVGLLIGIPAGILQVQKLRLLRLSGQFYVELIRNIPPLIVVTIFYFFFASPLVEWLGLESLSRNASPPLRAVLGFLFDMGQGQNNLILGNFFAAVIILGIYEGSYIAEIVRAGIQTIPEGQHKAAFSLGLSPLQNYLLVILPQTFRAQLPALTNQFVSAIKDSAIVSLISIQELTFRSKQVITTTRAFVESSVAMLLLYLVLTGLCSFIAGRLAQHYRLR</sequence>
<evidence type="ECO:0000313" key="13">
    <source>
        <dbReference type="Proteomes" id="UP001228690"/>
    </source>
</evidence>
<evidence type="ECO:0000313" key="12">
    <source>
        <dbReference type="EMBL" id="WGK69026.1"/>
    </source>
</evidence>
<dbReference type="RefSeq" id="WP_326927214.1">
    <property type="nucleotide sequence ID" value="NZ_CP123443.1"/>
</dbReference>
<gene>
    <name evidence="12" type="ORF">P0082_11155</name>
</gene>
<keyword evidence="13" id="KW-1185">Reference proteome</keyword>
<dbReference type="Proteomes" id="UP001228690">
    <property type="component" value="Chromosome"/>
</dbReference>
<evidence type="ECO:0000256" key="9">
    <source>
        <dbReference type="ARBA" id="ARBA00023136"/>
    </source>
</evidence>
<accession>A0ABY8MGP0</accession>
<feature type="transmembrane region" description="Helical" evidence="10">
    <location>
        <begin position="185"/>
        <end position="206"/>
    </location>
</feature>
<dbReference type="InterPro" id="IPR043429">
    <property type="entry name" value="ArtM/GltK/GlnP/TcyL/YhdX-like"/>
</dbReference>
<evidence type="ECO:0000256" key="6">
    <source>
        <dbReference type="ARBA" id="ARBA00022692"/>
    </source>
</evidence>
<evidence type="ECO:0000256" key="4">
    <source>
        <dbReference type="ARBA" id="ARBA00022448"/>
    </source>
</evidence>
<comment type="function">
    <text evidence="1">Part of the binding-protein-dependent transport system for glutamine; probably responsible for the translocation of the substrate across the membrane.</text>
</comment>
<keyword evidence="5" id="KW-1003">Cell membrane</keyword>
<protein>
    <submittedName>
        <fullName evidence="12">Amino acid ABC transporter permease</fullName>
    </submittedName>
</protein>
<comment type="subcellular location">
    <subcellularLocation>
        <location evidence="2">Cell inner membrane</location>
        <topology evidence="2">Multi-pass membrane protein</topology>
    </subcellularLocation>
    <subcellularLocation>
        <location evidence="10">Cell membrane</location>
        <topology evidence="10">Multi-pass membrane protein</topology>
    </subcellularLocation>
</comment>
<dbReference type="InterPro" id="IPR000515">
    <property type="entry name" value="MetI-like"/>
</dbReference>
<feature type="domain" description="ABC transmembrane type-1" evidence="11">
    <location>
        <begin position="88"/>
        <end position="309"/>
    </location>
</feature>
<evidence type="ECO:0000256" key="1">
    <source>
        <dbReference type="ARBA" id="ARBA00003159"/>
    </source>
</evidence>
<keyword evidence="6 10" id="KW-0812">Transmembrane</keyword>
<dbReference type="Pfam" id="PF00528">
    <property type="entry name" value="BPD_transp_1"/>
    <property type="match status" value="1"/>
</dbReference>
<name>A0ABY8MGP0_9SPIO</name>
<dbReference type="Gene3D" id="1.10.3720.10">
    <property type="entry name" value="MetI-like"/>
    <property type="match status" value="1"/>
</dbReference>
<keyword evidence="9 10" id="KW-0472">Membrane</keyword>
<reference evidence="12 13" key="1">
    <citation type="submission" date="2023-04" db="EMBL/GenBank/DDBJ databases">
        <title>Spirochaete genome identified in red abalone sample constitutes a novel genus.</title>
        <authorList>
            <person name="Sharma S.P."/>
            <person name="Purcell C.M."/>
            <person name="Hyde J.R."/>
            <person name="Severin A.J."/>
        </authorList>
    </citation>
    <scope>NUCLEOTIDE SEQUENCE [LARGE SCALE GENOMIC DNA]</scope>
    <source>
        <strain evidence="12 13">SP-2023</strain>
    </source>
</reference>
<feature type="transmembrane region" description="Helical" evidence="10">
    <location>
        <begin position="134"/>
        <end position="152"/>
    </location>
</feature>
<dbReference type="PROSITE" id="PS50928">
    <property type="entry name" value="ABC_TM1"/>
    <property type="match status" value="1"/>
</dbReference>
<evidence type="ECO:0000256" key="2">
    <source>
        <dbReference type="ARBA" id="ARBA00004429"/>
    </source>
</evidence>
<evidence type="ECO:0000256" key="5">
    <source>
        <dbReference type="ARBA" id="ARBA00022475"/>
    </source>
</evidence>
<dbReference type="NCBIfam" id="TIGR01726">
    <property type="entry name" value="HEQRo_perm_3TM"/>
    <property type="match status" value="1"/>
</dbReference>
<evidence type="ECO:0000259" key="11">
    <source>
        <dbReference type="PROSITE" id="PS50928"/>
    </source>
</evidence>
<evidence type="ECO:0000256" key="7">
    <source>
        <dbReference type="ARBA" id="ARBA00022970"/>
    </source>
</evidence>
<feature type="transmembrane region" description="Helical" evidence="10">
    <location>
        <begin position="286"/>
        <end position="309"/>
    </location>
</feature>
<comment type="similarity">
    <text evidence="3">Belongs to the binding-protein-dependent transport system permease family. HisMQ subfamily.</text>
</comment>
<dbReference type="InterPro" id="IPR010065">
    <property type="entry name" value="AA_ABC_transptr_permease_3TM"/>
</dbReference>
<evidence type="ECO:0000256" key="10">
    <source>
        <dbReference type="RuleBase" id="RU363032"/>
    </source>
</evidence>
<keyword evidence="7" id="KW-0029">Amino-acid transport</keyword>